<gene>
    <name evidence="2" type="ORF">T11_4373</name>
</gene>
<evidence type="ECO:0000313" key="3">
    <source>
        <dbReference type="Proteomes" id="UP000055024"/>
    </source>
</evidence>
<evidence type="ECO:0000256" key="1">
    <source>
        <dbReference type="SAM" id="MobiDB-lite"/>
    </source>
</evidence>
<dbReference type="Proteomes" id="UP000055024">
    <property type="component" value="Unassembled WGS sequence"/>
</dbReference>
<accession>A0A0V1I3X3</accession>
<keyword evidence="3" id="KW-1185">Reference proteome</keyword>
<reference evidence="2 3" key="1">
    <citation type="submission" date="2015-01" db="EMBL/GenBank/DDBJ databases">
        <title>Evolution of Trichinella species and genotypes.</title>
        <authorList>
            <person name="Korhonen P.K."/>
            <person name="Edoardo P."/>
            <person name="Giuseppe L.R."/>
            <person name="Gasser R.B."/>
        </authorList>
    </citation>
    <scope>NUCLEOTIDE SEQUENCE [LARGE SCALE GENOMIC DNA]</scope>
    <source>
        <strain evidence="2">ISS1029</strain>
    </source>
</reference>
<proteinExistence type="predicted"/>
<organism evidence="2 3">
    <name type="scientific">Trichinella zimbabwensis</name>
    <dbReference type="NCBI Taxonomy" id="268475"/>
    <lineage>
        <taxon>Eukaryota</taxon>
        <taxon>Metazoa</taxon>
        <taxon>Ecdysozoa</taxon>
        <taxon>Nematoda</taxon>
        <taxon>Enoplea</taxon>
        <taxon>Dorylaimia</taxon>
        <taxon>Trichinellida</taxon>
        <taxon>Trichinellidae</taxon>
        <taxon>Trichinella</taxon>
    </lineage>
</organism>
<evidence type="ECO:0000313" key="2">
    <source>
        <dbReference type="EMBL" id="KRZ17611.1"/>
    </source>
</evidence>
<feature type="compositionally biased region" description="Basic residues" evidence="1">
    <location>
        <begin position="11"/>
        <end position="21"/>
    </location>
</feature>
<comment type="caution">
    <text evidence="2">The sequence shown here is derived from an EMBL/GenBank/DDBJ whole genome shotgun (WGS) entry which is preliminary data.</text>
</comment>
<dbReference type="EMBL" id="JYDP01000006">
    <property type="protein sequence ID" value="KRZ17611.1"/>
    <property type="molecule type" value="Genomic_DNA"/>
</dbReference>
<protein>
    <submittedName>
        <fullName evidence="2">Uncharacterized protein</fullName>
    </submittedName>
</protein>
<name>A0A0V1I3X3_9BILA</name>
<feature type="region of interest" description="Disordered" evidence="1">
    <location>
        <begin position="1"/>
        <end position="24"/>
    </location>
</feature>
<dbReference type="AlphaFoldDB" id="A0A0V1I3X3"/>
<sequence length="76" mass="8904">MEGTGSEGGHKKDRRRSRRKEKTCEQRASSIFTCTRISELQVSKVNYLWQQVFYRYNSSVQIRLTAVNDSLQTCKK</sequence>